<dbReference type="InterPro" id="IPR036736">
    <property type="entry name" value="ACP-like_sf"/>
</dbReference>
<dbReference type="InterPro" id="IPR000873">
    <property type="entry name" value="AMP-dep_synth/lig_dom"/>
</dbReference>
<evidence type="ECO:0000256" key="1">
    <source>
        <dbReference type="ARBA" id="ARBA00022450"/>
    </source>
</evidence>
<keyword evidence="1" id="KW-0596">Phosphopantetheine</keyword>
<dbReference type="Gene3D" id="1.10.1200.10">
    <property type="entry name" value="ACP-like"/>
    <property type="match status" value="1"/>
</dbReference>
<dbReference type="GO" id="GO:0031177">
    <property type="term" value="F:phosphopantetheine binding"/>
    <property type="evidence" value="ECO:0007669"/>
    <property type="project" value="TreeGrafter"/>
</dbReference>
<protein>
    <recommendedName>
        <fullName evidence="5">Carrier domain-containing protein</fullName>
    </recommendedName>
</protein>
<dbReference type="InterPro" id="IPR001242">
    <property type="entry name" value="Condensation_dom"/>
</dbReference>
<dbReference type="FunFam" id="3.40.50.12780:FF:000014">
    <property type="entry name" value="Nonribosomal peptide synthetase 1"/>
    <property type="match status" value="1"/>
</dbReference>
<dbReference type="Gene3D" id="3.30.300.30">
    <property type="match status" value="1"/>
</dbReference>
<dbReference type="InterPro" id="IPR045851">
    <property type="entry name" value="AMP-bd_C_sf"/>
</dbReference>
<evidence type="ECO:0000256" key="4">
    <source>
        <dbReference type="ARBA" id="ARBA00029454"/>
    </source>
</evidence>
<accession>A0A117NMK0</accession>
<keyword evidence="7" id="KW-1185">Reference proteome</keyword>
<dbReference type="GO" id="GO:0016874">
    <property type="term" value="F:ligase activity"/>
    <property type="evidence" value="ECO:0007669"/>
    <property type="project" value="UniProtKB-KW"/>
</dbReference>
<dbReference type="Gene3D" id="3.40.50.12780">
    <property type="entry name" value="N-terminal domain of ligase-like"/>
    <property type="match status" value="1"/>
</dbReference>
<dbReference type="Gene3D" id="3.30.559.30">
    <property type="entry name" value="Nonribosomal peptide synthetase, condensation domain"/>
    <property type="match status" value="1"/>
</dbReference>
<dbReference type="Gene3D" id="3.30.559.10">
    <property type="entry name" value="Chloramphenicol acetyltransferase-like domain"/>
    <property type="match status" value="1"/>
</dbReference>
<evidence type="ECO:0000313" key="7">
    <source>
        <dbReference type="Proteomes" id="UP000055045"/>
    </source>
</evidence>
<dbReference type="SUPFAM" id="SSF47336">
    <property type="entry name" value="ACP-like"/>
    <property type="match status" value="1"/>
</dbReference>
<dbReference type="GO" id="GO:0043041">
    <property type="term" value="P:amino acid activation for nonribosomal peptide biosynthetic process"/>
    <property type="evidence" value="ECO:0007669"/>
    <property type="project" value="TreeGrafter"/>
</dbReference>
<proteinExistence type="inferred from homology"/>
<keyword evidence="2" id="KW-0597">Phosphoprotein</keyword>
<dbReference type="GO" id="GO:0005737">
    <property type="term" value="C:cytoplasm"/>
    <property type="evidence" value="ECO:0007669"/>
    <property type="project" value="TreeGrafter"/>
</dbReference>
<keyword evidence="3" id="KW-0436">Ligase</keyword>
<organism evidence="6 7">
    <name type="scientific">Penicillium freii</name>
    <dbReference type="NCBI Taxonomy" id="48697"/>
    <lineage>
        <taxon>Eukaryota</taxon>
        <taxon>Fungi</taxon>
        <taxon>Dikarya</taxon>
        <taxon>Ascomycota</taxon>
        <taxon>Pezizomycotina</taxon>
        <taxon>Eurotiomycetes</taxon>
        <taxon>Eurotiomycetidae</taxon>
        <taxon>Eurotiales</taxon>
        <taxon>Aspergillaceae</taxon>
        <taxon>Penicillium</taxon>
    </lineage>
</organism>
<dbReference type="Pfam" id="PF00550">
    <property type="entry name" value="PP-binding"/>
    <property type="match status" value="1"/>
</dbReference>
<evidence type="ECO:0000256" key="2">
    <source>
        <dbReference type="ARBA" id="ARBA00022553"/>
    </source>
</evidence>
<dbReference type="PROSITE" id="PS00012">
    <property type="entry name" value="PHOSPHOPANTETHEINE"/>
    <property type="match status" value="1"/>
</dbReference>
<dbReference type="EMBL" id="LLXE01000228">
    <property type="protein sequence ID" value="KUM59362.1"/>
    <property type="molecule type" value="Genomic_DNA"/>
</dbReference>
<dbReference type="InterPro" id="IPR009081">
    <property type="entry name" value="PP-bd_ACP"/>
</dbReference>
<dbReference type="Pfam" id="PF00668">
    <property type="entry name" value="Condensation"/>
    <property type="match status" value="1"/>
</dbReference>
<dbReference type="FunFam" id="3.30.300.30:FF:000015">
    <property type="entry name" value="Nonribosomal peptide synthase SidD"/>
    <property type="match status" value="1"/>
</dbReference>
<reference evidence="6 7" key="1">
    <citation type="submission" date="2015-10" db="EMBL/GenBank/DDBJ databases">
        <title>Genome sequencing of Penicillium freii.</title>
        <authorList>
            <person name="Nguyen H.D."/>
            <person name="Visagie C.M."/>
            <person name="Seifert K.A."/>
        </authorList>
    </citation>
    <scope>NUCLEOTIDE SEQUENCE [LARGE SCALE GENOMIC DNA]</scope>
    <source>
        <strain evidence="6 7">DAOM 242723</strain>
    </source>
</reference>
<dbReference type="InterPro" id="IPR042099">
    <property type="entry name" value="ANL_N_sf"/>
</dbReference>
<gene>
    <name evidence="6" type="ORF">ACN42_g7775</name>
</gene>
<dbReference type="Proteomes" id="UP000055045">
    <property type="component" value="Unassembled WGS sequence"/>
</dbReference>
<dbReference type="SUPFAM" id="SSF56801">
    <property type="entry name" value="Acetyl-CoA synthetase-like"/>
    <property type="match status" value="1"/>
</dbReference>
<dbReference type="InterPro" id="IPR006162">
    <property type="entry name" value="Ppantetheine_attach_site"/>
</dbReference>
<dbReference type="Pfam" id="PF00501">
    <property type="entry name" value="AMP-binding"/>
    <property type="match status" value="1"/>
</dbReference>
<comment type="similarity">
    <text evidence="4">Belongs to the NRP synthetase family.</text>
</comment>
<dbReference type="InterPro" id="IPR010071">
    <property type="entry name" value="AA_adenyl_dom"/>
</dbReference>
<dbReference type="InterPro" id="IPR023213">
    <property type="entry name" value="CAT-like_dom_sf"/>
</dbReference>
<dbReference type="PROSITE" id="PS50075">
    <property type="entry name" value="CARRIER"/>
    <property type="match status" value="1"/>
</dbReference>
<evidence type="ECO:0000256" key="3">
    <source>
        <dbReference type="ARBA" id="ARBA00022598"/>
    </source>
</evidence>
<dbReference type="AlphaFoldDB" id="A0A117NMK0"/>
<dbReference type="GO" id="GO:0044550">
    <property type="term" value="P:secondary metabolite biosynthetic process"/>
    <property type="evidence" value="ECO:0007669"/>
    <property type="project" value="TreeGrafter"/>
</dbReference>
<dbReference type="SUPFAM" id="SSF52777">
    <property type="entry name" value="CoA-dependent acyltransferases"/>
    <property type="match status" value="2"/>
</dbReference>
<name>A0A117NMK0_PENFR</name>
<dbReference type="STRING" id="48697.A0A117NMK0"/>
<dbReference type="PANTHER" id="PTHR45527:SF3">
    <property type="entry name" value="SIDEROPHORE SYNTHETASE (EUROFUNG)"/>
    <property type="match status" value="1"/>
</dbReference>
<evidence type="ECO:0000259" key="5">
    <source>
        <dbReference type="PROSITE" id="PS50075"/>
    </source>
</evidence>
<sequence length="1087" mass="122474">MDKLSEIDRDRIFSWNKNPPKFIGLCAHDVFTRIAKEQPHAPAVEAWDGKWTYGELEHYSSALACVLRKSGVRTGEFVALCFRKSKWTAVAVFGVLKAGGAFVFLDHQHPIDRLRQICENVKGRFLLTSTFQLELANAVGPSLITHVVDEDLLTTSIKLGANFNVSVQPHHPAYAVFTSGSTGTPKGALISHDAIVSGTLLQQGACCLDRQSRVLNFAAFAFDANIYEHFWALLIGGCLCIPSEEDRLGDLEGAIQRLEANWSLLVPSFARCLDPKRLPSLKFLFLGGEALAQKDIDTWSPYLQLVNVYGPAECAIVATIQPLGPSTPPCTIGYAHAVLCWVVDEHDPQVLVSVGRPGELILEGPAISQGYINNPEQTAKAFITNPAWLPVERHSNRKLYKTGDIVRQNSDGSLYYLGRKDTQVKFNGRRIELSEIEHHARTALSNSAQEVIVEMGVLSPGSSTQALLAFILIANSQSTQSAELIKTPDEAFLKQVTDIKGLLLSKLPKYMVPEVYFPISFLPRTTSGKIDRKRLREEACVLPGDQLRTYMSSARRMNTDHELPLTDEERVLQRMWSFVLNLPLDHISRHDNWVHLGGDSLLAMKMVEIARKEGYKFSVVNVMKERTIAALARVTRSNYCREVDRCTGTLPKMPFALLNVGPDHISGIRQIVADQCQMSPEDIEDIYPCTREHYWMIPRAPGDIDYTLRVQAEIPERLDRDRLVEAWSATVKANPMLRSRVVELPDGQFFYAVFPDVVPLDFNPAENVDQYRHGRKLWKLASPLLCIGVEEDRLVMLIHHLIYDAYSVPLIFRNMERAYQGHSLPVTPYRPFRQALSESQDMKQQYWDQRFKGWTGSPWPSVKKDAGTPLETRKLHRQMPLHASDFTHSTTLHLTMAVTISWYLQVSDIVFGTVTSRRGAPVPGVQDIIAPMSALLPTRVRLGPLATIHENLQVLQEDSLDAMANELVDSRIFENVSGELATALRYQTLFTVEADVLADKFTLFRNISMEYDDGPTFMWNLGIHCSLSPDLVKMSVHISEPTISEEIDWDRFADRFCVAFDWIQRRPDIKLGQIFDKMATVSFCRDN</sequence>
<dbReference type="PANTHER" id="PTHR45527">
    <property type="entry name" value="NONRIBOSOMAL PEPTIDE SYNTHETASE"/>
    <property type="match status" value="1"/>
</dbReference>
<dbReference type="NCBIfam" id="TIGR01733">
    <property type="entry name" value="AA-adenyl-dom"/>
    <property type="match status" value="1"/>
</dbReference>
<dbReference type="OrthoDB" id="416786at2759"/>
<feature type="domain" description="Carrier" evidence="5">
    <location>
        <begin position="563"/>
        <end position="639"/>
    </location>
</feature>
<comment type="caution">
    <text evidence="6">The sequence shown here is derived from an EMBL/GenBank/DDBJ whole genome shotgun (WGS) entry which is preliminary data.</text>
</comment>
<evidence type="ECO:0000313" key="6">
    <source>
        <dbReference type="EMBL" id="KUM59362.1"/>
    </source>
</evidence>
<dbReference type="CDD" id="cd05918">
    <property type="entry name" value="A_NRPS_SidN3_like"/>
    <property type="match status" value="1"/>
</dbReference>